<dbReference type="InterPro" id="IPR010998">
    <property type="entry name" value="Integrase_recombinase_N"/>
</dbReference>
<dbReference type="OrthoDB" id="1493636at2"/>
<dbReference type="GO" id="GO:0006310">
    <property type="term" value="P:DNA recombination"/>
    <property type="evidence" value="ECO:0007669"/>
    <property type="project" value="UniProtKB-KW"/>
</dbReference>
<keyword evidence="6" id="KW-1185">Reference proteome</keyword>
<evidence type="ECO:0000313" key="6">
    <source>
        <dbReference type="Proteomes" id="UP000316167"/>
    </source>
</evidence>
<dbReference type="InterPro" id="IPR050090">
    <property type="entry name" value="Tyrosine_recombinase_XerCD"/>
</dbReference>
<evidence type="ECO:0000256" key="2">
    <source>
        <dbReference type="ARBA" id="ARBA00023125"/>
    </source>
</evidence>
<feature type="domain" description="Tyr recombinase" evidence="4">
    <location>
        <begin position="236"/>
        <end position="421"/>
    </location>
</feature>
<evidence type="ECO:0000256" key="3">
    <source>
        <dbReference type="ARBA" id="ARBA00023172"/>
    </source>
</evidence>
<gene>
    <name evidence="5" type="ORF">IQ13_1052</name>
</gene>
<dbReference type="AlphaFoldDB" id="A0A562SXP8"/>
<reference evidence="5 6" key="1">
    <citation type="journal article" date="2015" name="Stand. Genomic Sci.">
        <title>Genomic Encyclopedia of Bacterial and Archaeal Type Strains, Phase III: the genomes of soil and plant-associated and newly described type strains.</title>
        <authorList>
            <person name="Whitman W.B."/>
            <person name="Woyke T."/>
            <person name="Klenk H.P."/>
            <person name="Zhou Y."/>
            <person name="Lilburn T.G."/>
            <person name="Beck B.J."/>
            <person name="De Vos P."/>
            <person name="Vandamme P."/>
            <person name="Eisen J.A."/>
            <person name="Garrity G."/>
            <person name="Hugenholtz P."/>
            <person name="Kyrpides N.C."/>
        </authorList>
    </citation>
    <scope>NUCLEOTIDE SEQUENCE [LARGE SCALE GENOMIC DNA]</scope>
    <source>
        <strain evidence="5 6">CGMCC 1.7271</strain>
    </source>
</reference>
<comment type="caution">
    <text evidence="5">The sequence shown here is derived from an EMBL/GenBank/DDBJ whole genome shotgun (WGS) entry which is preliminary data.</text>
</comment>
<dbReference type="SUPFAM" id="SSF56349">
    <property type="entry name" value="DNA breaking-rejoining enzymes"/>
    <property type="match status" value="1"/>
</dbReference>
<dbReference type="GO" id="GO:0003677">
    <property type="term" value="F:DNA binding"/>
    <property type="evidence" value="ECO:0007669"/>
    <property type="project" value="UniProtKB-KW"/>
</dbReference>
<dbReference type="PROSITE" id="PS51898">
    <property type="entry name" value="TYR_RECOMBINASE"/>
    <property type="match status" value="1"/>
</dbReference>
<protein>
    <submittedName>
        <fullName evidence="5">Phage integrase family protein</fullName>
    </submittedName>
</protein>
<name>A0A562SXP8_9BACT</name>
<dbReference type="Proteomes" id="UP000316167">
    <property type="component" value="Unassembled WGS sequence"/>
</dbReference>
<dbReference type="Pfam" id="PF17293">
    <property type="entry name" value="Arm-DNA-bind_5"/>
    <property type="match status" value="1"/>
</dbReference>
<dbReference type="EMBL" id="VLLE01000002">
    <property type="protein sequence ID" value="TWI85883.1"/>
    <property type="molecule type" value="Genomic_DNA"/>
</dbReference>
<dbReference type="InterPro" id="IPR002104">
    <property type="entry name" value="Integrase_catalytic"/>
</dbReference>
<sequence>MRYPIKLIARKAKVNKNGVTPVSLQYCHSADKRVVLSTGISIPFQYWNKKTGRISKDLPPEFGDVQILETSLTQKLRKAEDMVSYALKRRNTCPMKFLKENFNRNDKWGLEQMSDEKKSLDVFCNIDDYSKSKEGSVKRCTINVINAMKAHLRLFEEYRKEPITFDSFDAQFYEDFVFYLTYEMPQVRRKELIKGLKANSVGKTIKHLKSFLRDRMRKKVIPFMDLGAFKVMEEEVDAIYLSWKEISAIYHLDLSKQTQLEKYRDLFVLGCLTGFRFSDYSDIKPEEVRDGMLYVNQTKTHSTVVVPLKKDAKKILIDKYNMQMPQVSNVNLNYHIKEVARLAGIDEQIKITHKRGNKVTEEIKPKYAWVTSHTCRRSFCTNEYLDGTPTNLIMAISGHKTEKAFRRYIKADQVQKAHMIKKLWDNRPGL</sequence>
<keyword evidence="3" id="KW-0233">DNA recombination</keyword>
<dbReference type="Gene3D" id="1.10.150.130">
    <property type="match status" value="1"/>
</dbReference>
<dbReference type="Gene3D" id="1.10.443.10">
    <property type="entry name" value="Intergrase catalytic core"/>
    <property type="match status" value="1"/>
</dbReference>
<dbReference type="InterPro" id="IPR011010">
    <property type="entry name" value="DNA_brk_join_enz"/>
</dbReference>
<proteinExistence type="inferred from homology"/>
<accession>A0A562SXP8</accession>
<dbReference type="PANTHER" id="PTHR30349:SF64">
    <property type="entry name" value="PROPHAGE INTEGRASE INTD-RELATED"/>
    <property type="match status" value="1"/>
</dbReference>
<dbReference type="InterPro" id="IPR035386">
    <property type="entry name" value="Arm-DNA-bind_5"/>
</dbReference>
<dbReference type="InterPro" id="IPR013762">
    <property type="entry name" value="Integrase-like_cat_sf"/>
</dbReference>
<dbReference type="CDD" id="cd01185">
    <property type="entry name" value="INTN1_C_like"/>
    <property type="match status" value="1"/>
</dbReference>
<evidence type="ECO:0000256" key="1">
    <source>
        <dbReference type="ARBA" id="ARBA00008857"/>
    </source>
</evidence>
<keyword evidence="2" id="KW-0238">DNA-binding</keyword>
<dbReference type="GO" id="GO:0015074">
    <property type="term" value="P:DNA integration"/>
    <property type="evidence" value="ECO:0007669"/>
    <property type="project" value="InterPro"/>
</dbReference>
<dbReference type="InterPro" id="IPR025269">
    <property type="entry name" value="SAM-like_dom"/>
</dbReference>
<organism evidence="5 6">
    <name type="scientific">Lacibacter cauensis</name>
    <dbReference type="NCBI Taxonomy" id="510947"/>
    <lineage>
        <taxon>Bacteria</taxon>
        <taxon>Pseudomonadati</taxon>
        <taxon>Bacteroidota</taxon>
        <taxon>Chitinophagia</taxon>
        <taxon>Chitinophagales</taxon>
        <taxon>Chitinophagaceae</taxon>
        <taxon>Lacibacter</taxon>
    </lineage>
</organism>
<dbReference type="Pfam" id="PF00589">
    <property type="entry name" value="Phage_integrase"/>
    <property type="match status" value="1"/>
</dbReference>
<dbReference type="RefSeq" id="WP_144884972.1">
    <property type="nucleotide sequence ID" value="NZ_VLLE01000002.1"/>
</dbReference>
<evidence type="ECO:0000259" key="4">
    <source>
        <dbReference type="PROSITE" id="PS51898"/>
    </source>
</evidence>
<dbReference type="PANTHER" id="PTHR30349">
    <property type="entry name" value="PHAGE INTEGRASE-RELATED"/>
    <property type="match status" value="1"/>
</dbReference>
<evidence type="ECO:0000313" key="5">
    <source>
        <dbReference type="EMBL" id="TWI85883.1"/>
    </source>
</evidence>
<dbReference type="Pfam" id="PF13102">
    <property type="entry name" value="Phage_int_SAM_5"/>
    <property type="match status" value="1"/>
</dbReference>
<comment type="similarity">
    <text evidence="1">Belongs to the 'phage' integrase family.</text>
</comment>